<proteinExistence type="predicted"/>
<dbReference type="OrthoDB" id="799018at2"/>
<dbReference type="RefSeq" id="WP_157539392.1">
    <property type="nucleotide sequence ID" value="NZ_WQLA01000001.1"/>
</dbReference>
<dbReference type="Proteomes" id="UP000434850">
    <property type="component" value="Unassembled WGS sequence"/>
</dbReference>
<accession>A0A6I4I388</accession>
<gene>
    <name evidence="1" type="ORF">GO816_00465</name>
</gene>
<name>A0A6I4I388_9SPHI</name>
<sequence length="111" mass="12737">MIIKDQPIAMQAKIYMYELNNSARENGFKANEGWEVSRATHEEKTELEKKYQLTIWAKVLPEMLAELFITVKSQLILAKTLVADGKKSEMNSVASNDQQYLVAFNPNRLKT</sequence>
<dbReference type="AlphaFoldDB" id="A0A6I4I388"/>
<comment type="caution">
    <text evidence="1">The sequence shown here is derived from an EMBL/GenBank/DDBJ whole genome shotgun (WGS) entry which is preliminary data.</text>
</comment>
<dbReference type="EMBL" id="WQLA01000001">
    <property type="protein sequence ID" value="MVN89592.1"/>
    <property type="molecule type" value="Genomic_DNA"/>
</dbReference>
<protein>
    <submittedName>
        <fullName evidence="1">Uncharacterized protein</fullName>
    </submittedName>
</protein>
<organism evidence="1 2">
    <name type="scientific">Mucilaginibacter aquatilis</name>
    <dbReference type="NCBI Taxonomy" id="1517760"/>
    <lineage>
        <taxon>Bacteria</taxon>
        <taxon>Pseudomonadati</taxon>
        <taxon>Bacteroidota</taxon>
        <taxon>Sphingobacteriia</taxon>
        <taxon>Sphingobacteriales</taxon>
        <taxon>Sphingobacteriaceae</taxon>
        <taxon>Mucilaginibacter</taxon>
    </lineage>
</organism>
<keyword evidence="2" id="KW-1185">Reference proteome</keyword>
<reference evidence="1 2" key="1">
    <citation type="submission" date="2019-12" db="EMBL/GenBank/DDBJ databases">
        <title>Mucilaginibacter sp. HME9299 genome sequencing and assembly.</title>
        <authorList>
            <person name="Kang H."/>
            <person name="Kim H."/>
            <person name="Joh K."/>
        </authorList>
    </citation>
    <scope>NUCLEOTIDE SEQUENCE [LARGE SCALE GENOMIC DNA]</scope>
    <source>
        <strain evidence="1 2">HME9299</strain>
    </source>
</reference>
<evidence type="ECO:0000313" key="2">
    <source>
        <dbReference type="Proteomes" id="UP000434850"/>
    </source>
</evidence>
<evidence type="ECO:0000313" key="1">
    <source>
        <dbReference type="EMBL" id="MVN89592.1"/>
    </source>
</evidence>